<evidence type="ECO:0000313" key="2">
    <source>
        <dbReference type="EMBL" id="GHG17545.1"/>
    </source>
</evidence>
<keyword evidence="1" id="KW-0812">Transmembrane</keyword>
<protein>
    <recommendedName>
        <fullName evidence="4">MFS transporter</fullName>
    </recommendedName>
</protein>
<feature type="transmembrane region" description="Helical" evidence="1">
    <location>
        <begin position="33"/>
        <end position="53"/>
    </location>
</feature>
<reference evidence="2" key="2">
    <citation type="submission" date="2020-09" db="EMBL/GenBank/DDBJ databases">
        <authorList>
            <person name="Sun Q."/>
            <person name="Ohkuma M."/>
        </authorList>
    </citation>
    <scope>NUCLEOTIDE SEQUENCE</scope>
    <source>
        <strain evidence="2">JCM 4122</strain>
    </source>
</reference>
<comment type="caution">
    <text evidence="2">The sequence shown here is derived from an EMBL/GenBank/DDBJ whole genome shotgun (WGS) entry which is preliminary data.</text>
</comment>
<gene>
    <name evidence="2" type="ORF">GCM10017667_59750</name>
</gene>
<evidence type="ECO:0000256" key="1">
    <source>
        <dbReference type="SAM" id="Phobius"/>
    </source>
</evidence>
<keyword evidence="1" id="KW-0472">Membrane</keyword>
<evidence type="ECO:0008006" key="4">
    <source>
        <dbReference type="Google" id="ProtNLM"/>
    </source>
</evidence>
<dbReference type="EMBL" id="BNBE01000003">
    <property type="protein sequence ID" value="GHG17545.1"/>
    <property type="molecule type" value="Genomic_DNA"/>
</dbReference>
<proteinExistence type="predicted"/>
<reference evidence="2" key="1">
    <citation type="journal article" date="2014" name="Int. J. Syst. Evol. Microbiol.">
        <title>Complete genome sequence of Corynebacterium casei LMG S-19264T (=DSM 44701T), isolated from a smear-ripened cheese.</title>
        <authorList>
            <consortium name="US DOE Joint Genome Institute (JGI-PGF)"/>
            <person name="Walter F."/>
            <person name="Albersmeier A."/>
            <person name="Kalinowski J."/>
            <person name="Ruckert C."/>
        </authorList>
    </citation>
    <scope>NUCLEOTIDE SEQUENCE</scope>
    <source>
        <strain evidence="2">JCM 4122</strain>
    </source>
</reference>
<name>A0A919BU67_STRFL</name>
<keyword evidence="1" id="KW-1133">Transmembrane helix</keyword>
<keyword evidence="3" id="KW-1185">Reference proteome</keyword>
<accession>A0A919BU67</accession>
<dbReference type="AlphaFoldDB" id="A0A919BU67"/>
<organism evidence="2 3">
    <name type="scientific">Streptomyces filamentosus</name>
    <name type="common">Streptomyces roseosporus</name>
    <dbReference type="NCBI Taxonomy" id="67294"/>
    <lineage>
        <taxon>Bacteria</taxon>
        <taxon>Bacillati</taxon>
        <taxon>Actinomycetota</taxon>
        <taxon>Actinomycetes</taxon>
        <taxon>Kitasatosporales</taxon>
        <taxon>Streptomycetaceae</taxon>
        <taxon>Streptomyces</taxon>
    </lineage>
</organism>
<dbReference type="Proteomes" id="UP000632849">
    <property type="component" value="Unassembled WGS sequence"/>
</dbReference>
<dbReference type="RefSeq" id="WP_373310302.1">
    <property type="nucleotide sequence ID" value="NZ_BNBE01000003.1"/>
</dbReference>
<evidence type="ECO:0000313" key="3">
    <source>
        <dbReference type="Proteomes" id="UP000632849"/>
    </source>
</evidence>
<sequence length="60" mass="5708">MSAVAGLGSLGIAPLGFPGTGAALGAWGPGPVFAVSAAVCALSGAYGLAVRAVRRAELPR</sequence>